<dbReference type="OrthoDB" id="4194893at2"/>
<evidence type="ECO:0000313" key="3">
    <source>
        <dbReference type="Proteomes" id="UP000325787"/>
    </source>
</evidence>
<feature type="transmembrane region" description="Helical" evidence="1">
    <location>
        <begin position="6"/>
        <end position="22"/>
    </location>
</feature>
<accession>A0A5Q0GX22</accession>
<protein>
    <submittedName>
        <fullName evidence="2">Uncharacterized protein</fullName>
    </submittedName>
</protein>
<name>A0A5Q0GX22_SACSY</name>
<feature type="transmembrane region" description="Helical" evidence="1">
    <location>
        <begin position="86"/>
        <end position="110"/>
    </location>
</feature>
<proteinExistence type="predicted"/>
<dbReference type="KEGG" id="ssyi:EKG83_14340"/>
<evidence type="ECO:0000256" key="1">
    <source>
        <dbReference type="SAM" id="Phobius"/>
    </source>
</evidence>
<dbReference type="RefSeq" id="WP_033435456.1">
    <property type="nucleotide sequence ID" value="NZ_CP034550.1"/>
</dbReference>
<dbReference type="EMBL" id="CP034550">
    <property type="protein sequence ID" value="QFZ18498.1"/>
    <property type="molecule type" value="Genomic_DNA"/>
</dbReference>
<dbReference type="Pfam" id="PF19865">
    <property type="entry name" value="DUF6338"/>
    <property type="match status" value="1"/>
</dbReference>
<keyword evidence="1" id="KW-0472">Membrane</keyword>
<reference evidence="3" key="1">
    <citation type="journal article" date="2021" name="Curr. Microbiol.">
        <title>Complete genome of nocamycin-producing strain Saccharothrix syringae NRRL B-16468 reveals the biosynthetic potential for secondary metabolites.</title>
        <authorList>
            <person name="Mo X."/>
            <person name="Yang S."/>
        </authorList>
    </citation>
    <scope>NUCLEOTIDE SEQUENCE [LARGE SCALE GENOMIC DNA]</scope>
    <source>
        <strain evidence="3">ATCC 51364 / DSM 43886 / JCM 6844 / KCTC 9398 / NBRC 14523 / NRRL B-16468 / INA 2240</strain>
    </source>
</reference>
<keyword evidence="1" id="KW-1133">Transmembrane helix</keyword>
<sequence>MPTTLTSLLIFATLLLPGLVFVRRTERDSPERELSAFRETVAVVAAGLCSDLVLLVGLVGAGLAVPRAAPDVGSFLRNPIDHLAEVVLWSVGFVATACVLAHLSAVVLACRAARHPSARRLSDTQQSAWWLLFREHPDAQVFVGCTLEDGSYLAGFLHSYSRTAKEHPDRELTLRGDITHRPASSTTAAVLPDVNAVAISARRIQFLTVTYLVTDGEDDQPAP</sequence>
<dbReference type="InterPro" id="IPR045919">
    <property type="entry name" value="DUF6338"/>
</dbReference>
<gene>
    <name evidence="2" type="ORF">EKG83_14340</name>
</gene>
<dbReference type="Proteomes" id="UP000325787">
    <property type="component" value="Chromosome"/>
</dbReference>
<keyword evidence="3" id="KW-1185">Reference proteome</keyword>
<feature type="transmembrane region" description="Helical" evidence="1">
    <location>
        <begin position="43"/>
        <end position="66"/>
    </location>
</feature>
<evidence type="ECO:0000313" key="2">
    <source>
        <dbReference type="EMBL" id="QFZ18498.1"/>
    </source>
</evidence>
<dbReference type="AlphaFoldDB" id="A0A5Q0GX22"/>
<keyword evidence="1" id="KW-0812">Transmembrane</keyword>
<organism evidence="2 3">
    <name type="scientific">Saccharothrix syringae</name>
    <name type="common">Nocardiopsis syringae</name>
    <dbReference type="NCBI Taxonomy" id="103733"/>
    <lineage>
        <taxon>Bacteria</taxon>
        <taxon>Bacillati</taxon>
        <taxon>Actinomycetota</taxon>
        <taxon>Actinomycetes</taxon>
        <taxon>Pseudonocardiales</taxon>
        <taxon>Pseudonocardiaceae</taxon>
        <taxon>Saccharothrix</taxon>
    </lineage>
</organism>